<dbReference type="AlphaFoldDB" id="A0A4Y2THB1"/>
<keyword evidence="1" id="KW-0813">Transport</keyword>
<keyword evidence="5" id="KW-0067">ATP-binding</keyword>
<dbReference type="GO" id="GO:0016020">
    <property type="term" value="C:membrane"/>
    <property type="evidence" value="ECO:0007669"/>
    <property type="project" value="InterPro"/>
</dbReference>
<name>A0A4Y2THB1_ARAVE</name>
<dbReference type="GO" id="GO:0140359">
    <property type="term" value="F:ABC-type transporter activity"/>
    <property type="evidence" value="ECO:0007669"/>
    <property type="project" value="InterPro"/>
</dbReference>
<dbReference type="InterPro" id="IPR003439">
    <property type="entry name" value="ABC_transporter-like_ATP-bd"/>
</dbReference>
<keyword evidence="3" id="KW-0472">Membrane</keyword>
<dbReference type="Gene3D" id="3.40.50.300">
    <property type="entry name" value="P-loop containing nucleotide triphosphate hydrolases"/>
    <property type="match status" value="1"/>
</dbReference>
<dbReference type="PANTHER" id="PTHR19229:SF36">
    <property type="entry name" value="ATP-BINDING CASSETTE SUB-FAMILY A MEMBER 2"/>
    <property type="match status" value="1"/>
</dbReference>
<evidence type="ECO:0000313" key="5">
    <source>
        <dbReference type="EMBL" id="GBN98826.1"/>
    </source>
</evidence>
<protein>
    <submittedName>
        <fullName evidence="5">ATP-binding cassette sub-family A member 3</fullName>
    </submittedName>
</protein>
<evidence type="ECO:0000313" key="6">
    <source>
        <dbReference type="Proteomes" id="UP000499080"/>
    </source>
</evidence>
<dbReference type="GO" id="GO:0005319">
    <property type="term" value="F:lipid transporter activity"/>
    <property type="evidence" value="ECO:0007669"/>
    <property type="project" value="TreeGrafter"/>
</dbReference>
<dbReference type="OrthoDB" id="10255969at2759"/>
<feature type="transmembrane region" description="Helical" evidence="3">
    <location>
        <begin position="131"/>
        <end position="153"/>
    </location>
</feature>
<feature type="transmembrane region" description="Helical" evidence="3">
    <location>
        <begin position="220"/>
        <end position="241"/>
    </location>
</feature>
<evidence type="ECO:0000256" key="3">
    <source>
        <dbReference type="SAM" id="Phobius"/>
    </source>
</evidence>
<keyword evidence="6" id="KW-1185">Reference proteome</keyword>
<feature type="transmembrane region" description="Helical" evidence="3">
    <location>
        <begin position="165"/>
        <end position="186"/>
    </location>
</feature>
<reference evidence="5 6" key="1">
    <citation type="journal article" date="2019" name="Sci. Rep.">
        <title>Orb-weaving spider Araneus ventricosus genome elucidates the spidroin gene catalogue.</title>
        <authorList>
            <person name="Kono N."/>
            <person name="Nakamura H."/>
            <person name="Ohtoshi R."/>
            <person name="Moran D.A.P."/>
            <person name="Shinohara A."/>
            <person name="Yoshida Y."/>
            <person name="Fujiwara M."/>
            <person name="Mori M."/>
            <person name="Tomita M."/>
            <person name="Arakawa K."/>
        </authorList>
    </citation>
    <scope>NUCLEOTIDE SEQUENCE [LARGE SCALE GENOMIC DNA]</scope>
</reference>
<dbReference type="Pfam" id="PF00005">
    <property type="entry name" value="ABC_tran"/>
    <property type="match status" value="1"/>
</dbReference>
<keyword evidence="3" id="KW-1133">Transmembrane helix</keyword>
<feature type="domain" description="ABC transporter" evidence="4">
    <location>
        <begin position="298"/>
        <end position="537"/>
    </location>
</feature>
<dbReference type="InterPro" id="IPR017871">
    <property type="entry name" value="ABC_transporter-like_CS"/>
</dbReference>
<keyword evidence="3" id="KW-0812">Transmembrane</keyword>
<dbReference type="SUPFAM" id="SSF52540">
    <property type="entry name" value="P-loop containing nucleoside triphosphate hydrolases"/>
    <property type="match status" value="1"/>
</dbReference>
<dbReference type="InterPro" id="IPR026082">
    <property type="entry name" value="ABCA"/>
</dbReference>
<comment type="caution">
    <text evidence="5">The sequence shown here is derived from an EMBL/GenBank/DDBJ whole genome shotgun (WGS) entry which is preliminary data.</text>
</comment>
<feature type="transmembrane region" description="Helical" evidence="3">
    <location>
        <begin position="60"/>
        <end position="82"/>
    </location>
</feature>
<accession>A0A4Y2THB1</accession>
<keyword evidence="5" id="KW-0547">Nucleotide-binding</keyword>
<keyword evidence="2" id="KW-0677">Repeat</keyword>
<dbReference type="GO" id="GO:0016887">
    <property type="term" value="F:ATP hydrolysis activity"/>
    <property type="evidence" value="ECO:0007669"/>
    <property type="project" value="InterPro"/>
</dbReference>
<evidence type="ECO:0000256" key="1">
    <source>
        <dbReference type="ARBA" id="ARBA00022448"/>
    </source>
</evidence>
<dbReference type="PANTHER" id="PTHR19229">
    <property type="entry name" value="ATP-BINDING CASSETTE TRANSPORTER SUBFAMILY A ABCA"/>
    <property type="match status" value="1"/>
</dbReference>
<dbReference type="GO" id="GO:0005524">
    <property type="term" value="F:ATP binding"/>
    <property type="evidence" value="ECO:0007669"/>
    <property type="project" value="UniProtKB-KW"/>
</dbReference>
<feature type="transmembrane region" description="Helical" evidence="3">
    <location>
        <begin position="103"/>
        <end position="125"/>
    </location>
</feature>
<dbReference type="PROSITE" id="PS00211">
    <property type="entry name" value="ABC_TRANSPORTER_1"/>
    <property type="match status" value="1"/>
</dbReference>
<organism evidence="5 6">
    <name type="scientific">Araneus ventricosus</name>
    <name type="common">Orbweaver spider</name>
    <name type="synonym">Epeira ventricosa</name>
    <dbReference type="NCBI Taxonomy" id="182803"/>
    <lineage>
        <taxon>Eukaryota</taxon>
        <taxon>Metazoa</taxon>
        <taxon>Ecdysozoa</taxon>
        <taxon>Arthropoda</taxon>
        <taxon>Chelicerata</taxon>
        <taxon>Arachnida</taxon>
        <taxon>Araneae</taxon>
        <taxon>Araneomorphae</taxon>
        <taxon>Entelegynae</taxon>
        <taxon>Araneoidea</taxon>
        <taxon>Araneidae</taxon>
        <taxon>Araneus</taxon>
    </lineage>
</organism>
<dbReference type="PROSITE" id="PS50893">
    <property type="entry name" value="ABC_TRANSPORTER_2"/>
    <property type="match status" value="1"/>
</dbReference>
<dbReference type="CDD" id="cd03263">
    <property type="entry name" value="ABC_subfamily_A"/>
    <property type="match status" value="1"/>
</dbReference>
<dbReference type="InterPro" id="IPR027417">
    <property type="entry name" value="P-loop_NTPase"/>
</dbReference>
<proteinExistence type="predicted"/>
<sequence>MQEPARPHPSVSAVAGRMFVPVDSGICCFQRFLQLSFNRVSAVTCCPLGDLMKMMGMTDFTYWSSTFLNYFVIALITVPIITIAYKATLKNGTALLKHSDGGLVFLILLLFMISLILFCMTFSIFFNRAVFAIIVLLVVYILSFTLLSVKLLDPFNESAYFSMSVIGKLGICLFPQTALVTAIFLISSYEASVVYSDRFSGEGVHWSNISEFALLPEVNLLMVILTMLFSCFLYVFLLWYFDAVWPWQPGVPKPFYFFLTSSYWCGDRPKQQDEIELVQSENNVEFFETEPSNISRGVVIKNLSKEFRSGLTSKLAVNNVSLNIYQGQITALLGHNGAGKTTTINILTGLFTPTSGGASINGLDILTDTTKARRGLGVCPQHNVLFNTLTVDEHLKIYAAMKGVPWNQLAAEATKALDILKLSDKRYELAKSLSGGMKRKLSLAIAVIGGSKVEYVDYEDEETDCSSDVSEVILNLNTYKPSTSNRLISLTDPKYKQLTPFVAKSSQMRLGLPSTAVVGDRFGVSDRAVDAIASSVLPDVGLITSNNSYLMVDGNKLIREKAKVRKDLEFQALSEAQALPLKGLYFDGRKDSTLVEERVDTKRYSRKAKEESLCLIEYVGSRYITHLSPSFGTAKNRFPRLLSDILKGSEEIFLNFWQLAVTAHLLKPAGNPV</sequence>
<evidence type="ECO:0000259" key="4">
    <source>
        <dbReference type="PROSITE" id="PS50893"/>
    </source>
</evidence>
<dbReference type="EMBL" id="BGPR01027953">
    <property type="protein sequence ID" value="GBN98826.1"/>
    <property type="molecule type" value="Genomic_DNA"/>
</dbReference>
<dbReference type="Proteomes" id="UP000499080">
    <property type="component" value="Unassembled WGS sequence"/>
</dbReference>
<gene>
    <name evidence="5" type="primary">Abca3_1</name>
    <name evidence="5" type="ORF">AVEN_250281_1</name>
</gene>
<evidence type="ECO:0000256" key="2">
    <source>
        <dbReference type="ARBA" id="ARBA00022737"/>
    </source>
</evidence>